<accession>A0A0S6W8Y4</accession>
<keyword evidence="1" id="KW-0732">Signal</keyword>
<dbReference type="EMBL" id="DF820463">
    <property type="protein sequence ID" value="GAK54866.1"/>
    <property type="molecule type" value="Genomic_DNA"/>
</dbReference>
<dbReference type="Proteomes" id="UP000030661">
    <property type="component" value="Unassembled WGS sequence"/>
</dbReference>
<reference evidence="2" key="1">
    <citation type="journal article" date="2015" name="PeerJ">
        <title>First genomic representation of candidate bacterial phylum KSB3 points to enhanced environmental sensing as a trigger of wastewater bulking.</title>
        <authorList>
            <person name="Sekiguchi Y."/>
            <person name="Ohashi A."/>
            <person name="Parks D.H."/>
            <person name="Yamauchi T."/>
            <person name="Tyson G.W."/>
            <person name="Hugenholtz P."/>
        </authorList>
    </citation>
    <scope>NUCLEOTIDE SEQUENCE [LARGE SCALE GENOMIC DNA]</scope>
</reference>
<organism evidence="2">
    <name type="scientific">Vecturithrix granuli</name>
    <dbReference type="NCBI Taxonomy" id="1499967"/>
    <lineage>
        <taxon>Bacteria</taxon>
        <taxon>Candidatus Moduliflexota</taxon>
        <taxon>Candidatus Vecturitrichia</taxon>
        <taxon>Candidatus Vecturitrichales</taxon>
        <taxon>Candidatus Vecturitrichaceae</taxon>
        <taxon>Candidatus Vecturithrix</taxon>
    </lineage>
</organism>
<dbReference type="PROSITE" id="PS51257">
    <property type="entry name" value="PROKAR_LIPOPROTEIN"/>
    <property type="match status" value="1"/>
</dbReference>
<gene>
    <name evidence="2" type="ORF">U27_01697</name>
</gene>
<feature type="chain" id="PRO_5006631655" evidence="1">
    <location>
        <begin position="24"/>
        <end position="503"/>
    </location>
</feature>
<dbReference type="HOGENOM" id="CLU_536047_0_0_0"/>
<proteinExistence type="predicted"/>
<feature type="signal peptide" evidence="1">
    <location>
        <begin position="1"/>
        <end position="23"/>
    </location>
</feature>
<keyword evidence="3" id="KW-1185">Reference proteome</keyword>
<dbReference type="AlphaFoldDB" id="A0A0S6W8Y4"/>
<protein>
    <submittedName>
        <fullName evidence="2">Methyl coenzyme m reductase</fullName>
    </submittedName>
</protein>
<evidence type="ECO:0000313" key="3">
    <source>
        <dbReference type="Proteomes" id="UP000030661"/>
    </source>
</evidence>
<sequence>MKQSTVFSFVIILCFCLMMSGCAGPLDSVTKEALQSTFVGKTYLAKVYLGSRYNLDYTNNSVAGRSPTGVFIDQSRNIWYETDASFWESGTSGDEYTLERLEEIDRDLDFHTFGQGIQPGQIVAIKGLQDKKDQIVFEVETFVRYPVNNFYGTDASTKTKPRASRIHCIVGETGMQVFDQTVVSSLLDQILAPVPALTTEAQKHEFIITHAPDIPVDDLARITNLSKTEILTVYFSHRLSKKPIEPDLQRQLVEILVSNHETWVNTLGIHLQRLDVAAATLQLDCAIQEITRAQLYHSEELRASLIFFEQITFLAKALGRAFSPEPVNVLLETVSFSVSYLYFDSLGRRIPEHIIYTIPVEALQQYASTALTEQELADRTQVEMDAERLRIDLNALEAVQNIKQSGPLTWKEVEVEFVDWDYVEKEDEEIVVIQGEVKNRGTWIARNIQVIAKGYDKYNFHIRTETTSLYGLLKPGEIKSFTIKMNSENLKRFKLFLEWREVE</sequence>
<name>A0A0S6W8Y4_VECG1</name>
<evidence type="ECO:0000313" key="2">
    <source>
        <dbReference type="EMBL" id="GAK54866.1"/>
    </source>
</evidence>
<evidence type="ECO:0000256" key="1">
    <source>
        <dbReference type="SAM" id="SignalP"/>
    </source>
</evidence>